<dbReference type="Proteomes" id="UP000325440">
    <property type="component" value="Unassembled WGS sequence"/>
</dbReference>
<organism evidence="1 2">
    <name type="scientific">Cinara cedri</name>
    <dbReference type="NCBI Taxonomy" id="506608"/>
    <lineage>
        <taxon>Eukaryota</taxon>
        <taxon>Metazoa</taxon>
        <taxon>Ecdysozoa</taxon>
        <taxon>Arthropoda</taxon>
        <taxon>Hexapoda</taxon>
        <taxon>Insecta</taxon>
        <taxon>Pterygota</taxon>
        <taxon>Neoptera</taxon>
        <taxon>Paraneoptera</taxon>
        <taxon>Hemiptera</taxon>
        <taxon>Sternorrhyncha</taxon>
        <taxon>Aphidomorpha</taxon>
        <taxon>Aphidoidea</taxon>
        <taxon>Aphididae</taxon>
        <taxon>Lachninae</taxon>
        <taxon>Cinara</taxon>
    </lineage>
</organism>
<dbReference type="AlphaFoldDB" id="A0A5E4MAH0"/>
<name>A0A5E4MAH0_9HEMI</name>
<keyword evidence="2" id="KW-1185">Reference proteome</keyword>
<accession>A0A5E4MAH0</accession>
<reference evidence="1 2" key="1">
    <citation type="submission" date="2019-08" db="EMBL/GenBank/DDBJ databases">
        <authorList>
            <person name="Alioto T."/>
            <person name="Alioto T."/>
            <person name="Gomez Garrido J."/>
        </authorList>
    </citation>
    <scope>NUCLEOTIDE SEQUENCE [LARGE SCALE GENOMIC DNA]</scope>
</reference>
<evidence type="ECO:0000313" key="2">
    <source>
        <dbReference type="Proteomes" id="UP000325440"/>
    </source>
</evidence>
<proteinExistence type="predicted"/>
<protein>
    <submittedName>
        <fullName evidence="1">Uncharacterized protein</fullName>
    </submittedName>
</protein>
<dbReference type="EMBL" id="CABPRJ010000480">
    <property type="protein sequence ID" value="VVC28404.1"/>
    <property type="molecule type" value="Genomic_DNA"/>
</dbReference>
<sequence length="108" mass="12098">MHGTDDGRTGVYLAYQDMKRQANDTKVLKLPQINNPIENYSGRTPSRTFQVCYAVGGFSFAIAAENRGRFSCVRFPVSSQCLRPTFLIGVLSRGEVQIFDVTFNLIEV</sequence>
<gene>
    <name evidence="1" type="ORF">CINCED_3A007416</name>
</gene>
<evidence type="ECO:0000313" key="1">
    <source>
        <dbReference type="EMBL" id="VVC28404.1"/>
    </source>
</evidence>